<name>A0A7W5VD74_9ACTN</name>
<dbReference type="SUPFAM" id="SSF142906">
    <property type="entry name" value="YjbR-like"/>
    <property type="match status" value="1"/>
</dbReference>
<dbReference type="EMBL" id="JACIBV010000001">
    <property type="protein sequence ID" value="MBB3729913.1"/>
    <property type="molecule type" value="Genomic_DNA"/>
</dbReference>
<comment type="caution">
    <text evidence="1">The sequence shown here is derived from an EMBL/GenBank/DDBJ whole genome shotgun (WGS) entry which is preliminary data.</text>
</comment>
<protein>
    <submittedName>
        <fullName evidence="1">Putative DNA-binding protein (MmcQ/YjbR family)</fullName>
    </submittedName>
</protein>
<evidence type="ECO:0000313" key="2">
    <source>
        <dbReference type="Proteomes" id="UP000579945"/>
    </source>
</evidence>
<dbReference type="RefSeq" id="WP_221241284.1">
    <property type="nucleotide sequence ID" value="NZ_BAAAXX010000027.1"/>
</dbReference>
<reference evidence="1 2" key="1">
    <citation type="submission" date="2020-08" db="EMBL/GenBank/DDBJ databases">
        <title>Sequencing the genomes of 1000 actinobacteria strains.</title>
        <authorList>
            <person name="Klenk H.-P."/>
        </authorList>
    </citation>
    <scope>NUCLEOTIDE SEQUENCE [LARGE SCALE GENOMIC DNA]</scope>
    <source>
        <strain evidence="1 2">DSM 44320</strain>
    </source>
</reference>
<dbReference type="AlphaFoldDB" id="A0A7W5VD74"/>
<proteinExistence type="predicted"/>
<dbReference type="InterPro" id="IPR038056">
    <property type="entry name" value="YjbR-like_sf"/>
</dbReference>
<organism evidence="1 2">
    <name type="scientific">Nonomuraea dietziae</name>
    <dbReference type="NCBI Taxonomy" id="65515"/>
    <lineage>
        <taxon>Bacteria</taxon>
        <taxon>Bacillati</taxon>
        <taxon>Actinomycetota</taxon>
        <taxon>Actinomycetes</taxon>
        <taxon>Streptosporangiales</taxon>
        <taxon>Streptosporangiaceae</taxon>
        <taxon>Nonomuraea</taxon>
    </lineage>
</organism>
<dbReference type="Pfam" id="PF04237">
    <property type="entry name" value="YjbR"/>
    <property type="match status" value="1"/>
</dbReference>
<dbReference type="GeneID" id="95392084"/>
<evidence type="ECO:0000313" key="1">
    <source>
        <dbReference type="EMBL" id="MBB3729913.1"/>
    </source>
</evidence>
<dbReference type="GO" id="GO:0003677">
    <property type="term" value="F:DNA binding"/>
    <property type="evidence" value="ECO:0007669"/>
    <property type="project" value="UniProtKB-KW"/>
</dbReference>
<dbReference type="InterPro" id="IPR058532">
    <property type="entry name" value="YjbR/MT2646/Rv2570-like"/>
</dbReference>
<keyword evidence="2" id="KW-1185">Reference proteome</keyword>
<accession>A0A7W5VD74</accession>
<keyword evidence="1" id="KW-0238">DNA-binding</keyword>
<dbReference type="Proteomes" id="UP000579945">
    <property type="component" value="Unassembled WGS sequence"/>
</dbReference>
<sequence>MSDWHAVRQTMRDFALSLPETHEDFPWGDRVIKVNKKVFLFLGIDEPTEKWNPSFGVKLRSEAHGHALTVEGAEPSGYGLGKAGWVTVPFQSALPDVELLLDWVEESYRAIAPKRAIKLLNSQAQSEADQ</sequence>
<dbReference type="Gene3D" id="3.90.1150.30">
    <property type="match status" value="1"/>
</dbReference>
<gene>
    <name evidence="1" type="ORF">FHR33_005773</name>
</gene>